<keyword evidence="6 12" id="KW-0328">Glycosyltransferase</keyword>
<reference evidence="12 13" key="1">
    <citation type="journal article" date="2012" name="J. Bacteriol.">
        <title>Complete genome sequence of Mycoplasma haemocanis strain Illinois.</title>
        <authorList>
            <person name="do Nascimento N.C."/>
            <person name="Guimaraes A.M."/>
            <person name="Santos A.P."/>
            <person name="Sanmiguel P.J."/>
            <person name="Messick J.B."/>
        </authorList>
    </citation>
    <scope>NUCLEOTIDE SEQUENCE [LARGE SCALE GENOMIC DNA]</scope>
    <source>
        <strain evidence="12 13">Illinois</strain>
    </source>
</reference>
<evidence type="ECO:0000256" key="4">
    <source>
        <dbReference type="ARBA" id="ARBA00011894"/>
    </source>
</evidence>
<dbReference type="UniPathway" id="UPA00574">
    <property type="reaction ID" value="UER00636"/>
</dbReference>
<accession>H6N8N8</accession>
<comment type="cofactor">
    <cofactor evidence="1">
        <name>Mg(2+)</name>
        <dbReference type="ChEBI" id="CHEBI:18420"/>
    </cofactor>
</comment>
<dbReference type="OrthoDB" id="9781675at2"/>
<dbReference type="KEGG" id="mhe:MHC_05785"/>
<evidence type="ECO:0000256" key="7">
    <source>
        <dbReference type="ARBA" id="ARBA00022679"/>
    </source>
</evidence>
<evidence type="ECO:0000256" key="8">
    <source>
        <dbReference type="ARBA" id="ARBA00022741"/>
    </source>
</evidence>
<evidence type="ECO:0000313" key="13">
    <source>
        <dbReference type="Proteomes" id="UP000009135"/>
    </source>
</evidence>
<keyword evidence="5" id="KW-0021">Allosteric enzyme</keyword>
<dbReference type="Gene3D" id="3.40.50.2020">
    <property type="match status" value="1"/>
</dbReference>
<dbReference type="PANTHER" id="PTHR32315">
    <property type="entry name" value="ADENINE PHOSPHORIBOSYLTRANSFERASE"/>
    <property type="match status" value="1"/>
</dbReference>
<dbReference type="PANTHER" id="PTHR32315:SF4">
    <property type="entry name" value="URACIL PHOSPHORIBOSYLTRANSFERASE, CHLOROPLASTIC"/>
    <property type="match status" value="1"/>
</dbReference>
<dbReference type="SUPFAM" id="SSF53271">
    <property type="entry name" value="PRTase-like"/>
    <property type="match status" value="1"/>
</dbReference>
<feature type="domain" description="Phosphoribosyltransferase" evidence="11">
    <location>
        <begin position="4"/>
        <end position="206"/>
    </location>
</feature>
<dbReference type="GO" id="GO:0005525">
    <property type="term" value="F:GTP binding"/>
    <property type="evidence" value="ECO:0007669"/>
    <property type="project" value="UniProtKB-KW"/>
</dbReference>
<evidence type="ECO:0000256" key="1">
    <source>
        <dbReference type="ARBA" id="ARBA00001946"/>
    </source>
</evidence>
<dbReference type="Pfam" id="PF14681">
    <property type="entry name" value="UPRTase"/>
    <property type="match status" value="1"/>
</dbReference>
<sequence>MLFVLDSSLVKHIISKIRSKDTNSRDFAFNIKRIAVLLADKSLEKFETKKVEIETPITSCIGEELKRNITIIPVLRAGLPMADAIHELLDNSTIGHMGLYRDPKTIKPVEYYMKMPVSIEGSDVIICDPLLATGNSIVKTIELIKSKHSVNSITVLSVISAREGIKNVEKHYPDIWIYTAALDEKMNDHSYIVPGAGDAGDRIFGTK</sequence>
<dbReference type="InterPro" id="IPR029057">
    <property type="entry name" value="PRTase-like"/>
</dbReference>
<dbReference type="EC" id="2.4.2.9" evidence="4 10"/>
<dbReference type="Proteomes" id="UP000009135">
    <property type="component" value="Chromosome"/>
</dbReference>
<comment type="similarity">
    <text evidence="3">Belongs to the UPRTase family.</text>
</comment>
<name>H6N8N8_MYCHN</name>
<evidence type="ECO:0000256" key="2">
    <source>
        <dbReference type="ARBA" id="ARBA00005180"/>
    </source>
</evidence>
<keyword evidence="9" id="KW-0342">GTP-binding</keyword>
<dbReference type="HOGENOM" id="CLU_067096_2_0_14"/>
<keyword evidence="8" id="KW-0547">Nucleotide-binding</keyword>
<dbReference type="NCBIfam" id="NF001097">
    <property type="entry name" value="PRK00129.1"/>
    <property type="match status" value="1"/>
</dbReference>
<evidence type="ECO:0000256" key="5">
    <source>
        <dbReference type="ARBA" id="ARBA00022533"/>
    </source>
</evidence>
<evidence type="ECO:0000313" key="12">
    <source>
        <dbReference type="EMBL" id="AEW46010.1"/>
    </source>
</evidence>
<dbReference type="CDD" id="cd06223">
    <property type="entry name" value="PRTases_typeI"/>
    <property type="match status" value="1"/>
</dbReference>
<keyword evidence="7 12" id="KW-0808">Transferase</keyword>
<evidence type="ECO:0000256" key="6">
    <source>
        <dbReference type="ARBA" id="ARBA00022676"/>
    </source>
</evidence>
<dbReference type="STRING" id="1111676.MHC_05785"/>
<dbReference type="InterPro" id="IPR005765">
    <property type="entry name" value="UPRT"/>
</dbReference>
<proteinExistence type="inferred from homology"/>
<dbReference type="FunFam" id="3.40.50.2020:FF:000023">
    <property type="entry name" value="Probable uracil phosphoribosyltransferase"/>
    <property type="match status" value="1"/>
</dbReference>
<dbReference type="GO" id="GO:0004845">
    <property type="term" value="F:uracil phosphoribosyltransferase activity"/>
    <property type="evidence" value="ECO:0007669"/>
    <property type="project" value="UniProtKB-UniRule"/>
</dbReference>
<dbReference type="InterPro" id="IPR050054">
    <property type="entry name" value="UPRTase/APRTase"/>
</dbReference>
<evidence type="ECO:0000256" key="10">
    <source>
        <dbReference type="NCBIfam" id="TIGR01091"/>
    </source>
</evidence>
<evidence type="ECO:0000259" key="11">
    <source>
        <dbReference type="Pfam" id="PF14681"/>
    </source>
</evidence>
<dbReference type="AlphaFoldDB" id="H6N8N8"/>
<evidence type="ECO:0000256" key="9">
    <source>
        <dbReference type="ARBA" id="ARBA00023134"/>
    </source>
</evidence>
<protein>
    <recommendedName>
        <fullName evidence="4 10">Uracil phosphoribosyltransferase</fullName>
        <ecNumber evidence="4 10">2.4.2.9</ecNumber>
    </recommendedName>
</protein>
<dbReference type="EMBL" id="CP003199">
    <property type="protein sequence ID" value="AEW46010.1"/>
    <property type="molecule type" value="Genomic_DNA"/>
</dbReference>
<keyword evidence="13" id="KW-1185">Reference proteome</keyword>
<evidence type="ECO:0000256" key="3">
    <source>
        <dbReference type="ARBA" id="ARBA00009516"/>
    </source>
</evidence>
<dbReference type="GO" id="GO:0044206">
    <property type="term" value="P:UMP salvage"/>
    <property type="evidence" value="ECO:0007669"/>
    <property type="project" value="UniProtKB-UniPathway"/>
</dbReference>
<organism evidence="12 13">
    <name type="scientific">Mycoplasma haemocanis (strain Illinois)</name>
    <dbReference type="NCBI Taxonomy" id="1111676"/>
    <lineage>
        <taxon>Bacteria</taxon>
        <taxon>Bacillati</taxon>
        <taxon>Mycoplasmatota</taxon>
        <taxon>Mollicutes</taxon>
        <taxon>Mycoplasmataceae</taxon>
        <taxon>Mycoplasma</taxon>
    </lineage>
</organism>
<dbReference type="GO" id="GO:0006223">
    <property type="term" value="P:uracil salvage"/>
    <property type="evidence" value="ECO:0007669"/>
    <property type="project" value="InterPro"/>
</dbReference>
<comment type="pathway">
    <text evidence="2">Pyrimidine metabolism; UMP biosynthesis via salvage pathway; UMP from uracil: step 1/1.</text>
</comment>
<gene>
    <name evidence="12" type="primary">upp</name>
    <name evidence="12" type="ordered locus">MHC_05785</name>
</gene>
<dbReference type="InterPro" id="IPR000836">
    <property type="entry name" value="PRTase_dom"/>
</dbReference>
<dbReference type="NCBIfam" id="TIGR01091">
    <property type="entry name" value="upp"/>
    <property type="match status" value="1"/>
</dbReference>